<comment type="caution">
    <text evidence="6">The sequence shown here is derived from an EMBL/GenBank/DDBJ whole genome shotgun (WGS) entry which is preliminary data.</text>
</comment>
<dbReference type="InterPro" id="IPR001789">
    <property type="entry name" value="Sig_transdc_resp-reg_receiver"/>
</dbReference>
<protein>
    <submittedName>
        <fullName evidence="6">CheY-like chemotaxis protein</fullName>
    </submittedName>
</protein>
<feature type="modified residue" description="4-aspartylphosphate" evidence="3">
    <location>
        <position position="303"/>
    </location>
</feature>
<evidence type="ECO:0000256" key="1">
    <source>
        <dbReference type="ARBA" id="ARBA00022553"/>
    </source>
</evidence>
<dbReference type="SMART" id="SM00448">
    <property type="entry name" value="REC"/>
    <property type="match status" value="1"/>
</dbReference>
<accession>A0A839VAW8</accession>
<keyword evidence="4" id="KW-0472">Membrane</keyword>
<name>A0A839VAW8_9GAMM</name>
<evidence type="ECO:0000256" key="3">
    <source>
        <dbReference type="PROSITE-ProRule" id="PRU00169"/>
    </source>
</evidence>
<keyword evidence="4" id="KW-0812">Transmembrane</keyword>
<dbReference type="EMBL" id="JACHXP010000003">
    <property type="protein sequence ID" value="MBB3189646.1"/>
    <property type="molecule type" value="Genomic_DNA"/>
</dbReference>
<organism evidence="6 7">
    <name type="scientific">Halomonas cerina</name>
    <dbReference type="NCBI Taxonomy" id="447424"/>
    <lineage>
        <taxon>Bacteria</taxon>
        <taxon>Pseudomonadati</taxon>
        <taxon>Pseudomonadota</taxon>
        <taxon>Gammaproteobacteria</taxon>
        <taxon>Oceanospirillales</taxon>
        <taxon>Halomonadaceae</taxon>
        <taxon>Halomonas</taxon>
    </lineage>
</organism>
<reference evidence="6 7" key="1">
    <citation type="submission" date="2020-08" db="EMBL/GenBank/DDBJ databases">
        <title>Genomic Encyclopedia of Type Strains, Phase III (KMG-III): the genomes of soil and plant-associated and newly described type strains.</title>
        <authorList>
            <person name="Whitman W."/>
        </authorList>
    </citation>
    <scope>NUCLEOTIDE SEQUENCE [LARGE SCALE GENOMIC DNA]</scope>
    <source>
        <strain evidence="6 7">CECT 7282</strain>
    </source>
</reference>
<dbReference type="GO" id="GO:0000160">
    <property type="term" value="P:phosphorelay signal transduction system"/>
    <property type="evidence" value="ECO:0007669"/>
    <property type="project" value="UniProtKB-KW"/>
</dbReference>
<proteinExistence type="predicted"/>
<dbReference type="PANTHER" id="PTHR45339:SF1">
    <property type="entry name" value="HYBRID SIGNAL TRANSDUCTION HISTIDINE KINASE J"/>
    <property type="match status" value="1"/>
</dbReference>
<feature type="transmembrane region" description="Helical" evidence="4">
    <location>
        <begin position="53"/>
        <end position="75"/>
    </location>
</feature>
<evidence type="ECO:0000256" key="4">
    <source>
        <dbReference type="SAM" id="Phobius"/>
    </source>
</evidence>
<dbReference type="CDD" id="cd17546">
    <property type="entry name" value="REC_hyHK_CKI1_RcsC-like"/>
    <property type="match status" value="1"/>
</dbReference>
<dbReference type="Pfam" id="PF00072">
    <property type="entry name" value="Response_reg"/>
    <property type="match status" value="1"/>
</dbReference>
<gene>
    <name evidence="6" type="ORF">FHR94_000870</name>
</gene>
<feature type="transmembrane region" description="Helical" evidence="4">
    <location>
        <begin position="20"/>
        <end position="41"/>
    </location>
</feature>
<keyword evidence="1 3" id="KW-0597">Phosphoprotein</keyword>
<evidence type="ECO:0000259" key="5">
    <source>
        <dbReference type="PROSITE" id="PS50110"/>
    </source>
</evidence>
<dbReference type="InterPro" id="IPR011006">
    <property type="entry name" value="CheY-like_superfamily"/>
</dbReference>
<evidence type="ECO:0000256" key="2">
    <source>
        <dbReference type="ARBA" id="ARBA00023012"/>
    </source>
</evidence>
<evidence type="ECO:0000313" key="6">
    <source>
        <dbReference type="EMBL" id="MBB3189646.1"/>
    </source>
</evidence>
<evidence type="ECO:0000313" key="7">
    <source>
        <dbReference type="Proteomes" id="UP000547614"/>
    </source>
</evidence>
<dbReference type="Proteomes" id="UP000547614">
    <property type="component" value="Unassembled WGS sequence"/>
</dbReference>
<dbReference type="PANTHER" id="PTHR45339">
    <property type="entry name" value="HYBRID SIGNAL TRANSDUCTION HISTIDINE KINASE J"/>
    <property type="match status" value="1"/>
</dbReference>
<dbReference type="RefSeq" id="WP_183324388.1">
    <property type="nucleotide sequence ID" value="NZ_JACHXP010000003.1"/>
</dbReference>
<keyword evidence="2" id="KW-0902">Two-component regulatory system</keyword>
<sequence length="382" mass="42638">MRVETCRDRLWTRLIRPILWPVLLAQALLVLFCLAIGLTLWSLMPAPVSWSTTFWLLLVLLAGSSLNVTVFLMLLKQRLRGVESDVNEGLWRVEAFLARQGPLPSAGLPSPVGGDGAWQPLRERLEGLVGGLEALIAQWREDLEAGKVGTRRLADDLTSLQQCFERLETGQARAREASRLKSNYLAHLQQTMAPLMGSLARLLDSERFRQCGSADDQADLQHLRTRLAEATALLAHLSDFPDSRPPAPSSGRRRLLIVDDGPVNLMLAQQVLERQGLSVVTATSGTEALAWLEREAFDLVLMDIFMPAPDGLQTCRRWRAREAELARSPRSVLVALTASASEADRWRFREAGMDDCLAKPYCPRDLIGIVQRWLPALHEEAR</sequence>
<dbReference type="Gene3D" id="3.40.50.2300">
    <property type="match status" value="1"/>
</dbReference>
<keyword evidence="7" id="KW-1185">Reference proteome</keyword>
<keyword evidence="4" id="KW-1133">Transmembrane helix</keyword>
<dbReference type="AlphaFoldDB" id="A0A839VAW8"/>
<dbReference type="SUPFAM" id="SSF52172">
    <property type="entry name" value="CheY-like"/>
    <property type="match status" value="1"/>
</dbReference>
<feature type="domain" description="Response regulatory" evidence="5">
    <location>
        <begin position="254"/>
        <end position="374"/>
    </location>
</feature>
<dbReference type="PROSITE" id="PS50110">
    <property type="entry name" value="RESPONSE_REGULATORY"/>
    <property type="match status" value="1"/>
</dbReference>